<feature type="region of interest" description="Disordered" evidence="1">
    <location>
        <begin position="49"/>
        <end position="70"/>
    </location>
</feature>
<feature type="compositionally biased region" description="Basic and acidic residues" evidence="1">
    <location>
        <begin position="835"/>
        <end position="900"/>
    </location>
</feature>
<feature type="compositionally biased region" description="Basic residues" evidence="1">
    <location>
        <begin position="1072"/>
        <end position="1084"/>
    </location>
</feature>
<feature type="compositionally biased region" description="Basic and acidic residues" evidence="1">
    <location>
        <begin position="950"/>
        <end position="1041"/>
    </location>
</feature>
<feature type="compositionally biased region" description="Acidic residues" evidence="1">
    <location>
        <begin position="58"/>
        <end position="67"/>
    </location>
</feature>
<comment type="caution">
    <text evidence="2">The sequence shown here is derived from an EMBL/GenBank/DDBJ whole genome shotgun (WGS) entry which is preliminary data.</text>
</comment>
<evidence type="ECO:0000313" key="3">
    <source>
        <dbReference type="Proteomes" id="UP001470230"/>
    </source>
</evidence>
<dbReference type="InterPro" id="IPR052793">
    <property type="entry name" value="EJC-associated_protein"/>
</dbReference>
<feature type="compositionally biased region" description="Low complexity" evidence="1">
    <location>
        <begin position="1151"/>
        <end position="1160"/>
    </location>
</feature>
<feature type="compositionally biased region" description="Basic residues" evidence="1">
    <location>
        <begin position="1110"/>
        <end position="1122"/>
    </location>
</feature>
<feature type="compositionally biased region" description="Basic residues" evidence="1">
    <location>
        <begin position="901"/>
        <end position="913"/>
    </location>
</feature>
<feature type="compositionally biased region" description="Basic and acidic residues" evidence="1">
    <location>
        <begin position="1062"/>
        <end position="1071"/>
    </location>
</feature>
<evidence type="ECO:0000256" key="1">
    <source>
        <dbReference type="SAM" id="MobiDB-lite"/>
    </source>
</evidence>
<dbReference type="EMBL" id="JAPFFF010000014">
    <property type="protein sequence ID" value="KAK8870213.1"/>
    <property type="molecule type" value="Genomic_DNA"/>
</dbReference>
<evidence type="ECO:0000313" key="2">
    <source>
        <dbReference type="EMBL" id="KAK8870213.1"/>
    </source>
</evidence>
<feature type="compositionally biased region" description="Basic and acidic residues" evidence="1">
    <location>
        <begin position="1230"/>
        <end position="1248"/>
    </location>
</feature>
<organism evidence="2 3">
    <name type="scientific">Tritrichomonas musculus</name>
    <dbReference type="NCBI Taxonomy" id="1915356"/>
    <lineage>
        <taxon>Eukaryota</taxon>
        <taxon>Metamonada</taxon>
        <taxon>Parabasalia</taxon>
        <taxon>Tritrichomonadida</taxon>
        <taxon>Tritrichomonadidae</taxon>
        <taxon>Tritrichomonas</taxon>
    </lineage>
</organism>
<feature type="compositionally biased region" description="Polar residues" evidence="1">
    <location>
        <begin position="797"/>
        <end position="814"/>
    </location>
</feature>
<feature type="compositionally biased region" description="Basic and acidic residues" evidence="1">
    <location>
        <begin position="923"/>
        <end position="934"/>
    </location>
</feature>
<reference evidence="2 3" key="1">
    <citation type="submission" date="2024-04" db="EMBL/GenBank/DDBJ databases">
        <title>Tritrichomonas musculus Genome.</title>
        <authorList>
            <person name="Alves-Ferreira E."/>
            <person name="Grigg M."/>
            <person name="Lorenzi H."/>
            <person name="Galac M."/>
        </authorList>
    </citation>
    <scope>NUCLEOTIDE SEQUENCE [LARGE SCALE GENOMIC DNA]</scope>
    <source>
        <strain evidence="2 3">EAF2021</strain>
    </source>
</reference>
<name>A0ABR2IXE8_9EUKA</name>
<gene>
    <name evidence="2" type="ORF">M9Y10_008090</name>
</gene>
<keyword evidence="3" id="KW-1185">Reference proteome</keyword>
<feature type="region of interest" description="Disordered" evidence="1">
    <location>
        <begin position="793"/>
        <end position="1307"/>
    </location>
</feature>
<sequence length="1307" mass="150870">MLKKKKSQNVFSSFLTGGDIDDPDELRKAWEDDNVDRWEDVIHKYGNPARIIKRSNDNDEASDDEKEEQQISITKLNNSYKEIKPPSEIFEEKSKRLLRQREFDPHQYIDEIFKHKKIEEIHGATLYFQGGGESEAEIQTKIADNLHNYVKAYDDILKTAEQFQKNCFPGKQDVDELYEEVTSILDKMNKFFKDIRVQSVKAQNASALYSRISTYSFIFTLPSEIDNYRTNSQFEEIARVMQKANNFPYLKDLPLFSEALSNIKKSLRNVEDSLQTKLQQMNYKTFNRNDCKLLLDITSQHEANPIIKMLHSINEKIRKKLNDQNFNDACSAMEESLPFWKVLCDFFEEYYNPTNENRTAAQINQYQESQTQINELLLNLLNDFNKQARDMLDQIKSKPLPQNVFFNSELHNSVSRVYAIWSRNIMPFSKATALVNDLMNDLQNWYISFLKDQCNSILNGPEPGNRLSRFLVQMLGDSNIFSKETYKSIILDPIYDYYDNIHENALVNDSVDLVSAVTTLDQLSRKNMDKIFEHFQTNGEASYTQFISERDYDTVHTVGDELSNMLKRKLLRKVTKEFNSAIYNGMFMKNIDWNSPNLQVRPDGWIVFVLNRCIQYKCNWGQLYEELSQPIIESIVGSLLHAICSLHVLSSAGRARLELDISVLRTIFGFYPESTWRCIDDRLQFLCMTESREIRSQVIKAREAFLSEIRLQVFALNPDFGYELNPKGKDPDAPLPSSTSYALYSSTVPLQGEEQEQEQSESTQTRKIQQNISAPLMLNASTFAKSIQAAADRRSMSARTSNASSPRAQYTSALPNKAEPAKPSTFHRISAPEPPSKKIDDKDEHSERTEKSERSERTEKSERSEKTEKSERSEISEKSEKTEKSERSEKSDRSEKEEGGKKKKDKKKRKSKKIEKDEEEEKEEPKVEVKERSSAIKQENASSDSEAEEKEAKKEEEKSEKSEKEEKSEKSEKSEKEEKSEKSEKSEKEEKSEKSEKSDEEKEKEEVKPKEEEKSESSDKEEVKPKEEEKPKEEDKEEEKKKDKKKKKKPKKDEGAEEKDENGDKEGEEKKKKERKSSKLKRKSTQLDNSEAAEEKKEASEADEGEKEDKKKKKSSKSKRKSSTAESEGGAAEENPAEEVKEKKSKRKSSAAESEGGESPSSEKKLKRKSSTVEVAEGEGDATDKKSKRKSKKIEKAGDDEENKEEGTPEKKPKKKKPKKKDDADDDDNKNDANEAAAENKDQDEEKKKAKKKKKTKEPGDDKADADEKEGEKKKKKKKTTNADDDEKKEKKKKKKKTQEEKNEDDD</sequence>
<accession>A0ABR2IXE8</accession>
<proteinExistence type="predicted"/>
<dbReference type="PANTHER" id="PTHR46589">
    <property type="entry name" value="APOPTOTIC CHROMATIN CONDENSATION INDUCER IN THE NUCLEUS"/>
    <property type="match status" value="1"/>
</dbReference>
<protein>
    <submittedName>
        <fullName evidence="2">Exocyst complex component 2</fullName>
    </submittedName>
</protein>
<dbReference type="PANTHER" id="PTHR46589:SF1">
    <property type="entry name" value="APOPTOTIC CHROMATIN CONDENSATION INDUCER IN THE NUCLEUS"/>
    <property type="match status" value="1"/>
</dbReference>
<dbReference type="Proteomes" id="UP001470230">
    <property type="component" value="Unassembled WGS sequence"/>
</dbReference>
<feature type="compositionally biased region" description="Low complexity" evidence="1">
    <location>
        <begin position="1124"/>
        <end position="1134"/>
    </location>
</feature>